<evidence type="ECO:0000256" key="6">
    <source>
        <dbReference type="ARBA" id="ARBA00023136"/>
    </source>
</evidence>
<dbReference type="PANTHER" id="PTHR36561">
    <property type="entry name" value="HAEMOLYSIN-III RELATED-RELATED"/>
    <property type="match status" value="1"/>
</dbReference>
<evidence type="ECO:0000256" key="3">
    <source>
        <dbReference type="ARBA" id="ARBA00022475"/>
    </source>
</evidence>
<evidence type="ECO:0000256" key="7">
    <source>
        <dbReference type="SAM" id="Phobius"/>
    </source>
</evidence>
<protein>
    <recommendedName>
        <fullName evidence="10">Post-GPI attachment to proteins factor 3</fullName>
    </recommendedName>
</protein>
<feature type="transmembrane region" description="Helical" evidence="7">
    <location>
        <begin position="33"/>
        <end position="50"/>
    </location>
</feature>
<name>A0A1R2CAD6_9CILI</name>
<dbReference type="Proteomes" id="UP000187209">
    <property type="component" value="Unassembled WGS sequence"/>
</dbReference>
<dbReference type="EMBL" id="MPUH01000220">
    <property type="protein sequence ID" value="OMJ85961.1"/>
    <property type="molecule type" value="Genomic_DNA"/>
</dbReference>
<dbReference type="AlphaFoldDB" id="A0A1R2CAD6"/>
<comment type="caution">
    <text evidence="8">The sequence shown here is derived from an EMBL/GenBank/DDBJ whole genome shotgun (WGS) entry which is preliminary data.</text>
</comment>
<proteinExistence type="inferred from homology"/>
<dbReference type="GO" id="GO:0005886">
    <property type="term" value="C:plasma membrane"/>
    <property type="evidence" value="ECO:0007669"/>
    <property type="project" value="UniProtKB-SubCell"/>
</dbReference>
<accession>A0A1R2CAD6</accession>
<dbReference type="Pfam" id="PF12036">
    <property type="entry name" value="DUF3522"/>
    <property type="match status" value="1"/>
</dbReference>
<dbReference type="InterPro" id="IPR021910">
    <property type="entry name" value="NGX6/PGAP6/MYMK"/>
</dbReference>
<organism evidence="8 9">
    <name type="scientific">Stentor coeruleus</name>
    <dbReference type="NCBI Taxonomy" id="5963"/>
    <lineage>
        <taxon>Eukaryota</taxon>
        <taxon>Sar</taxon>
        <taxon>Alveolata</taxon>
        <taxon>Ciliophora</taxon>
        <taxon>Postciliodesmatophora</taxon>
        <taxon>Heterotrichea</taxon>
        <taxon>Heterotrichida</taxon>
        <taxon>Stentoridae</taxon>
        <taxon>Stentor</taxon>
    </lineage>
</organism>
<comment type="similarity">
    <text evidence="2">Belongs to the TMEM8 family.</text>
</comment>
<keyword evidence="5 7" id="KW-1133">Transmembrane helix</keyword>
<evidence type="ECO:0000256" key="2">
    <source>
        <dbReference type="ARBA" id="ARBA00005542"/>
    </source>
</evidence>
<evidence type="ECO:0000256" key="5">
    <source>
        <dbReference type="ARBA" id="ARBA00022989"/>
    </source>
</evidence>
<evidence type="ECO:0008006" key="10">
    <source>
        <dbReference type="Google" id="ProtNLM"/>
    </source>
</evidence>
<feature type="transmembrane region" description="Helical" evidence="7">
    <location>
        <begin position="158"/>
        <end position="177"/>
    </location>
</feature>
<evidence type="ECO:0000256" key="1">
    <source>
        <dbReference type="ARBA" id="ARBA00004651"/>
    </source>
</evidence>
<feature type="transmembrane region" description="Helical" evidence="7">
    <location>
        <begin position="132"/>
        <end position="149"/>
    </location>
</feature>
<reference evidence="8 9" key="1">
    <citation type="submission" date="2016-11" db="EMBL/GenBank/DDBJ databases">
        <title>The macronuclear genome of Stentor coeruleus: a giant cell with tiny introns.</title>
        <authorList>
            <person name="Slabodnick M."/>
            <person name="Ruby J.G."/>
            <person name="Reiff S.B."/>
            <person name="Swart E.C."/>
            <person name="Gosai S."/>
            <person name="Prabakaran S."/>
            <person name="Witkowska E."/>
            <person name="Larue G.E."/>
            <person name="Fisher S."/>
            <person name="Freeman R.M."/>
            <person name="Gunawardena J."/>
            <person name="Chu W."/>
            <person name="Stover N.A."/>
            <person name="Gregory B.D."/>
            <person name="Nowacki M."/>
            <person name="Derisi J."/>
            <person name="Roy S.W."/>
            <person name="Marshall W.F."/>
            <person name="Sood P."/>
        </authorList>
    </citation>
    <scope>NUCLEOTIDE SEQUENCE [LARGE SCALE GENOMIC DNA]</scope>
    <source>
        <strain evidence="8">WM001</strain>
    </source>
</reference>
<evidence type="ECO:0000313" key="9">
    <source>
        <dbReference type="Proteomes" id="UP000187209"/>
    </source>
</evidence>
<evidence type="ECO:0000313" key="8">
    <source>
        <dbReference type="EMBL" id="OMJ85961.1"/>
    </source>
</evidence>
<sequence>MQSYERIIMFIITGLSNLWCFPCLYVVYHRKMLFGFMTGIFTFVCSFMYHSMESLEISEFYLTTSQWHRVDNIGSILSLIYLFVFLMDNLDHIDGIYISKYETNIDRGLCYSGLFLTLFMQTKHPWDLENTIVPVVLYLLILIGKVLFIRRPRLNHKYFVRACSIMCFGFICFYKGLDDDNDYLRIWHGIWHFCGSAALFYFYQSIHKDKPLLNINVEISKISQNYRFLPVLVYIFTFGWYKKQLIE</sequence>
<feature type="transmembrane region" description="Helical" evidence="7">
    <location>
        <begin position="70"/>
        <end position="87"/>
    </location>
</feature>
<keyword evidence="9" id="KW-1185">Reference proteome</keyword>
<dbReference type="OrthoDB" id="10266771at2759"/>
<comment type="subcellular location">
    <subcellularLocation>
        <location evidence="1">Cell membrane</location>
        <topology evidence="1">Multi-pass membrane protein</topology>
    </subcellularLocation>
</comment>
<gene>
    <name evidence="8" type="ORF">SteCoe_12593</name>
</gene>
<keyword evidence="6 7" id="KW-0472">Membrane</keyword>
<feature type="transmembrane region" description="Helical" evidence="7">
    <location>
        <begin position="6"/>
        <end position="28"/>
    </location>
</feature>
<feature type="transmembrane region" description="Helical" evidence="7">
    <location>
        <begin position="183"/>
        <end position="203"/>
    </location>
</feature>
<evidence type="ECO:0000256" key="4">
    <source>
        <dbReference type="ARBA" id="ARBA00022692"/>
    </source>
</evidence>
<keyword evidence="4 7" id="KW-0812">Transmembrane</keyword>
<keyword evidence="3" id="KW-1003">Cell membrane</keyword>
<dbReference type="PANTHER" id="PTHR36561:SF2">
    <property type="entry name" value="HAEMOLYSIN-III RELATED"/>
    <property type="match status" value="1"/>
</dbReference>